<evidence type="ECO:0000313" key="1">
    <source>
        <dbReference type="EMBL" id="AEI88680.1"/>
    </source>
</evidence>
<dbReference type="KEGG" id="mmn:midi_00370"/>
<gene>
    <name evidence="1" type="ordered locus">midi_00370</name>
</gene>
<dbReference type="STRING" id="696127.midi_00370"/>
<proteinExistence type="predicted"/>
<organism evidence="1 2">
    <name type="scientific">Midichloria mitochondrii (strain IricVA)</name>
    <dbReference type="NCBI Taxonomy" id="696127"/>
    <lineage>
        <taxon>Bacteria</taxon>
        <taxon>Pseudomonadati</taxon>
        <taxon>Pseudomonadota</taxon>
        <taxon>Alphaproteobacteria</taxon>
        <taxon>Rickettsiales</taxon>
        <taxon>Candidatus Midichloriaceae</taxon>
        <taxon>Candidatus Midichloria</taxon>
    </lineage>
</organism>
<sequence length="37" mass="4135">MLRKEKVKIIITEMEPDGYAIAGKLIMDTDPNTTVAK</sequence>
<dbReference type="HOGENOM" id="CLU_3345984_0_0_5"/>
<keyword evidence="2" id="KW-1185">Reference proteome</keyword>
<protein>
    <submittedName>
        <fullName evidence="1">Uncharacterized protein</fullName>
    </submittedName>
</protein>
<name>F7XVI1_MIDMI</name>
<accession>F7XVI1</accession>
<dbReference type="AlphaFoldDB" id="F7XVI1"/>
<dbReference type="Proteomes" id="UP000006639">
    <property type="component" value="Chromosome"/>
</dbReference>
<evidence type="ECO:0000313" key="2">
    <source>
        <dbReference type="Proteomes" id="UP000006639"/>
    </source>
</evidence>
<reference evidence="1 2" key="1">
    <citation type="journal article" date="2011" name="Mol. Biol. Evol.">
        <title>Phylogenomic evidence for the presence of a flagellum and cbb3 oxidase in the free-living mitochondrial ancestor.</title>
        <authorList>
            <person name="Sassera D."/>
            <person name="Lo N."/>
            <person name="Epis S."/>
            <person name="D'Auria G."/>
            <person name="Montagna M."/>
            <person name="Comandatore F."/>
            <person name="Horner D."/>
            <person name="Pereto J."/>
            <person name="Luciano A.M."/>
            <person name="Franciosi F."/>
            <person name="Ferri E."/>
            <person name="Crotti E."/>
            <person name="Bazzocchi C."/>
            <person name="Daffonchio D."/>
            <person name="Sacchi L."/>
            <person name="Moya A."/>
            <person name="Latorre A."/>
            <person name="Bandi C."/>
        </authorList>
    </citation>
    <scope>NUCLEOTIDE SEQUENCE [LARGE SCALE GENOMIC DNA]</scope>
    <source>
        <strain evidence="1 2">IricVA</strain>
    </source>
</reference>
<dbReference type="EMBL" id="CP002130">
    <property type="protein sequence ID" value="AEI88680.1"/>
    <property type="molecule type" value="Genomic_DNA"/>
</dbReference>